<dbReference type="Proteomes" id="UP001556367">
    <property type="component" value="Unassembled WGS sequence"/>
</dbReference>
<comment type="caution">
    <text evidence="2">The sequence shown here is derived from an EMBL/GenBank/DDBJ whole genome shotgun (WGS) entry which is preliminary data.</text>
</comment>
<proteinExistence type="predicted"/>
<keyword evidence="3" id="KW-1185">Reference proteome</keyword>
<gene>
    <name evidence="2" type="ORF">HGRIS_010848</name>
</gene>
<name>A0ABR3IYH0_9AGAR</name>
<evidence type="ECO:0000313" key="3">
    <source>
        <dbReference type="Proteomes" id="UP001556367"/>
    </source>
</evidence>
<evidence type="ECO:0000313" key="2">
    <source>
        <dbReference type="EMBL" id="KAL0948251.1"/>
    </source>
</evidence>
<evidence type="ECO:0000256" key="1">
    <source>
        <dbReference type="SAM" id="MobiDB-lite"/>
    </source>
</evidence>
<feature type="region of interest" description="Disordered" evidence="1">
    <location>
        <begin position="79"/>
        <end position="103"/>
    </location>
</feature>
<organism evidence="2 3">
    <name type="scientific">Hohenbuehelia grisea</name>
    <dbReference type="NCBI Taxonomy" id="104357"/>
    <lineage>
        <taxon>Eukaryota</taxon>
        <taxon>Fungi</taxon>
        <taxon>Dikarya</taxon>
        <taxon>Basidiomycota</taxon>
        <taxon>Agaricomycotina</taxon>
        <taxon>Agaricomycetes</taxon>
        <taxon>Agaricomycetidae</taxon>
        <taxon>Agaricales</taxon>
        <taxon>Pleurotineae</taxon>
        <taxon>Pleurotaceae</taxon>
        <taxon>Hohenbuehelia</taxon>
    </lineage>
</organism>
<sequence length="103" mass="11613">MSSVFIPGNGSMVMPAYGAGSVYSAPGHYPMRHAYPPSMPVQRYYGPAPMMMPSYGSYPMPYNYGASPYYGHNQPATVIIPSSRRHRRSSSSHHRRSRSRDYY</sequence>
<protein>
    <submittedName>
        <fullName evidence="2">Uncharacterized protein</fullName>
    </submittedName>
</protein>
<dbReference type="EMBL" id="JASNQZ010000014">
    <property type="protein sequence ID" value="KAL0948251.1"/>
    <property type="molecule type" value="Genomic_DNA"/>
</dbReference>
<reference evidence="3" key="1">
    <citation type="submission" date="2024-06" db="EMBL/GenBank/DDBJ databases">
        <title>Multi-omics analyses provide insights into the biosynthesis of the anticancer antibiotic pleurotin in Hohenbuehelia grisea.</title>
        <authorList>
            <person name="Weaver J.A."/>
            <person name="Alberti F."/>
        </authorList>
    </citation>
    <scope>NUCLEOTIDE SEQUENCE [LARGE SCALE GENOMIC DNA]</scope>
    <source>
        <strain evidence="3">T-177</strain>
    </source>
</reference>
<feature type="compositionally biased region" description="Basic residues" evidence="1">
    <location>
        <begin position="83"/>
        <end position="103"/>
    </location>
</feature>
<accession>A0ABR3IYH0</accession>